<name>A0A936ZQI0_9BURK</name>
<dbReference type="EMBL" id="JAEQNA010000002">
    <property type="protein sequence ID" value="MBL0420656.1"/>
    <property type="molecule type" value="Genomic_DNA"/>
</dbReference>
<organism evidence="2 3">
    <name type="scientific">Ramlibacter aurantiacus</name>
    <dbReference type="NCBI Taxonomy" id="2801330"/>
    <lineage>
        <taxon>Bacteria</taxon>
        <taxon>Pseudomonadati</taxon>
        <taxon>Pseudomonadota</taxon>
        <taxon>Betaproteobacteria</taxon>
        <taxon>Burkholderiales</taxon>
        <taxon>Comamonadaceae</taxon>
        <taxon>Ramlibacter</taxon>
    </lineage>
</organism>
<proteinExistence type="predicted"/>
<keyword evidence="3" id="KW-1185">Reference proteome</keyword>
<feature type="domain" description="NmrA-like" evidence="1">
    <location>
        <begin position="4"/>
        <end position="57"/>
    </location>
</feature>
<dbReference type="Gene3D" id="3.40.50.720">
    <property type="entry name" value="NAD(P)-binding Rossmann-like Domain"/>
    <property type="match status" value="1"/>
</dbReference>
<evidence type="ECO:0000313" key="2">
    <source>
        <dbReference type="EMBL" id="MBL0420656.1"/>
    </source>
</evidence>
<dbReference type="InterPro" id="IPR008030">
    <property type="entry name" value="NmrA-like"/>
</dbReference>
<dbReference type="AlphaFoldDB" id="A0A936ZQI0"/>
<dbReference type="SUPFAM" id="SSF51735">
    <property type="entry name" value="NAD(P)-binding Rossmann-fold domains"/>
    <property type="match status" value="1"/>
</dbReference>
<accession>A0A936ZQI0</accession>
<dbReference type="InterPro" id="IPR036291">
    <property type="entry name" value="NAD(P)-bd_dom_sf"/>
</dbReference>
<dbReference type="Proteomes" id="UP000613011">
    <property type="component" value="Unassembled WGS sequence"/>
</dbReference>
<evidence type="ECO:0000313" key="3">
    <source>
        <dbReference type="Proteomes" id="UP000613011"/>
    </source>
</evidence>
<protein>
    <submittedName>
        <fullName evidence="2">NmrA family NAD(P)-binding protein</fullName>
    </submittedName>
</protein>
<comment type="caution">
    <text evidence="2">The sequence shown here is derived from an EMBL/GenBank/DDBJ whole genome shotgun (WGS) entry which is preliminary data.</text>
</comment>
<reference evidence="2" key="1">
    <citation type="submission" date="2021-01" db="EMBL/GenBank/DDBJ databases">
        <title>Ramlibacter sp. strain AW1 16S ribosomal RNA gene Genome sequencing and assembly.</title>
        <authorList>
            <person name="Kang M."/>
        </authorList>
    </citation>
    <scope>NUCLEOTIDE SEQUENCE</scope>
    <source>
        <strain evidence="2">AW1</strain>
    </source>
</reference>
<gene>
    <name evidence="2" type="ORF">JI739_09900</name>
</gene>
<dbReference type="RefSeq" id="WP_201683719.1">
    <property type="nucleotide sequence ID" value="NZ_JAEQNA010000002.1"/>
</dbReference>
<evidence type="ECO:0000259" key="1">
    <source>
        <dbReference type="Pfam" id="PF05368"/>
    </source>
</evidence>
<sequence length="76" mass="7504">MADTRTVAVVGATGAQGGGLVRAIVDDPSAGFRARALTGDPHAAKASGLAGRGADIGRCAFGVSRPASPTWAARWA</sequence>
<dbReference type="Pfam" id="PF05368">
    <property type="entry name" value="NmrA"/>
    <property type="match status" value="1"/>
</dbReference>